<feature type="region of interest" description="Disordered" evidence="9">
    <location>
        <begin position="28"/>
        <end position="60"/>
    </location>
</feature>
<dbReference type="NCBIfam" id="TIGR02802">
    <property type="entry name" value="Pal_lipo"/>
    <property type="match status" value="1"/>
</dbReference>
<evidence type="ECO:0000313" key="12">
    <source>
        <dbReference type="EMBL" id="MBK5932036.1"/>
    </source>
</evidence>
<evidence type="ECO:0000256" key="2">
    <source>
        <dbReference type="ARBA" id="ARBA00022729"/>
    </source>
</evidence>
<gene>
    <name evidence="8" type="primary">pal</name>
    <name evidence="12" type="ORF">CCR82_16230</name>
</gene>
<evidence type="ECO:0000256" key="1">
    <source>
        <dbReference type="ARBA" id="ARBA00022618"/>
    </source>
</evidence>
<keyword evidence="7 8" id="KW-0131">Cell cycle</keyword>
<evidence type="ECO:0000313" key="13">
    <source>
        <dbReference type="Proteomes" id="UP001296967"/>
    </source>
</evidence>
<dbReference type="InterPro" id="IPR050330">
    <property type="entry name" value="Bact_OuterMem_StrucFunc"/>
</dbReference>
<feature type="domain" description="OmpA-like" evidence="11">
    <location>
        <begin position="59"/>
        <end position="172"/>
    </location>
</feature>
<evidence type="ECO:0000256" key="7">
    <source>
        <dbReference type="ARBA" id="ARBA00023306"/>
    </source>
</evidence>
<dbReference type="PANTHER" id="PTHR30329:SF21">
    <property type="entry name" value="LIPOPROTEIN YIAD-RELATED"/>
    <property type="match status" value="1"/>
</dbReference>
<evidence type="ECO:0000256" key="5">
    <source>
        <dbReference type="ARBA" id="ARBA00023237"/>
    </source>
</evidence>
<dbReference type="Pfam" id="PF00691">
    <property type="entry name" value="OmpA"/>
    <property type="match status" value="1"/>
</dbReference>
<keyword evidence="5 8" id="KW-0998">Cell outer membrane</keyword>
<keyword evidence="2 8" id="KW-0732">Signal</keyword>
<evidence type="ECO:0000256" key="6">
    <source>
        <dbReference type="ARBA" id="ARBA00023288"/>
    </source>
</evidence>
<evidence type="ECO:0000259" key="11">
    <source>
        <dbReference type="PROSITE" id="PS51123"/>
    </source>
</evidence>
<evidence type="ECO:0000256" key="9">
    <source>
        <dbReference type="SAM" id="MobiDB-lite"/>
    </source>
</evidence>
<comment type="similarity">
    <text evidence="8">Belongs to the Pal lipoprotein family.</text>
</comment>
<evidence type="ECO:0000256" key="8">
    <source>
        <dbReference type="HAMAP-Rule" id="MF_02204"/>
    </source>
</evidence>
<dbReference type="Gene3D" id="3.30.1330.60">
    <property type="entry name" value="OmpA-like domain"/>
    <property type="match status" value="1"/>
</dbReference>
<evidence type="ECO:0000256" key="4">
    <source>
        <dbReference type="ARBA" id="ARBA00023139"/>
    </source>
</evidence>
<organism evidence="12 13">
    <name type="scientific">Halochromatium salexigens</name>
    <name type="common">Chromatium salexigens</name>
    <dbReference type="NCBI Taxonomy" id="49447"/>
    <lineage>
        <taxon>Bacteria</taxon>
        <taxon>Pseudomonadati</taxon>
        <taxon>Pseudomonadota</taxon>
        <taxon>Gammaproteobacteria</taxon>
        <taxon>Chromatiales</taxon>
        <taxon>Chromatiaceae</taxon>
        <taxon>Halochromatium</taxon>
    </lineage>
</organism>
<protein>
    <recommendedName>
        <fullName evidence="8">Peptidoglycan-associated lipoprotein</fullName>
        <shortName evidence="8">PAL</shortName>
    </recommendedName>
</protein>
<dbReference type="InterPro" id="IPR039001">
    <property type="entry name" value="Pal"/>
</dbReference>
<comment type="subcellular location">
    <subcellularLocation>
        <location evidence="8">Cell outer membrane</location>
        <topology evidence="8">Lipid-anchor</topology>
    </subcellularLocation>
</comment>
<keyword evidence="6 8" id="KW-0449">Lipoprotein</keyword>
<dbReference type="InterPro" id="IPR006664">
    <property type="entry name" value="OMP_bac"/>
</dbReference>
<dbReference type="CDD" id="cd07185">
    <property type="entry name" value="OmpA_C-like"/>
    <property type="match status" value="1"/>
</dbReference>
<accession>A0AAJ0UIB8</accession>
<dbReference type="InterPro" id="IPR036737">
    <property type="entry name" value="OmpA-like_sf"/>
</dbReference>
<keyword evidence="1 8" id="KW-0132">Cell division</keyword>
<keyword evidence="3 8" id="KW-0472">Membrane</keyword>
<reference evidence="12" key="2">
    <citation type="journal article" date="2020" name="Microorganisms">
        <title>Osmotic Adaptation and Compatible Solute Biosynthesis of Phototrophic Bacteria as Revealed from Genome Analyses.</title>
        <authorList>
            <person name="Imhoff J.F."/>
            <person name="Rahn T."/>
            <person name="Kunzel S."/>
            <person name="Keller A."/>
            <person name="Neulinger S.C."/>
        </authorList>
    </citation>
    <scope>NUCLEOTIDE SEQUENCE</scope>
    <source>
        <strain evidence="12">DSM 4395</strain>
    </source>
</reference>
<dbReference type="PRINTS" id="PR01021">
    <property type="entry name" value="OMPADOMAIN"/>
</dbReference>
<dbReference type="EMBL" id="NHSF01000074">
    <property type="protein sequence ID" value="MBK5932036.1"/>
    <property type="molecule type" value="Genomic_DNA"/>
</dbReference>
<dbReference type="HAMAP" id="MF_02204">
    <property type="entry name" value="Pal"/>
    <property type="match status" value="1"/>
</dbReference>
<name>A0AAJ0UIB8_HALSE</name>
<proteinExistence type="inferred from homology"/>
<dbReference type="InterPro" id="IPR014169">
    <property type="entry name" value="Pal_lipo_C"/>
</dbReference>
<feature type="chain" id="PRO_5042583986" description="Peptidoglycan-associated lipoprotein" evidence="10">
    <location>
        <begin position="22"/>
        <end position="172"/>
    </location>
</feature>
<evidence type="ECO:0000256" key="10">
    <source>
        <dbReference type="SAM" id="SignalP"/>
    </source>
</evidence>
<keyword evidence="13" id="KW-1185">Reference proteome</keyword>
<dbReference type="AlphaFoldDB" id="A0AAJ0UIB8"/>
<dbReference type="GO" id="GO:0051301">
    <property type="term" value="P:cell division"/>
    <property type="evidence" value="ECO:0007669"/>
    <property type="project" value="UniProtKB-UniRule"/>
</dbReference>
<keyword evidence="4 8" id="KW-0564">Palmitate</keyword>
<dbReference type="InterPro" id="IPR006665">
    <property type="entry name" value="OmpA-like"/>
</dbReference>
<evidence type="ECO:0000256" key="3">
    <source>
        <dbReference type="ARBA" id="ARBA00023136"/>
    </source>
</evidence>
<dbReference type="SUPFAM" id="SSF103088">
    <property type="entry name" value="OmpA-like"/>
    <property type="match status" value="1"/>
</dbReference>
<reference evidence="12" key="1">
    <citation type="submission" date="2017-05" db="EMBL/GenBank/DDBJ databases">
        <authorList>
            <person name="Imhoff J.F."/>
            <person name="Rahn T."/>
            <person name="Kuenzel S."/>
            <person name="Neulinger S.C."/>
        </authorList>
    </citation>
    <scope>NUCLEOTIDE SEQUENCE</scope>
    <source>
        <strain evidence="12">DSM 4395</strain>
    </source>
</reference>
<dbReference type="PROSITE" id="PS51123">
    <property type="entry name" value="OMPA_2"/>
    <property type="match status" value="1"/>
</dbReference>
<dbReference type="PANTHER" id="PTHR30329">
    <property type="entry name" value="STATOR ELEMENT OF FLAGELLAR MOTOR COMPLEX"/>
    <property type="match status" value="1"/>
</dbReference>
<feature type="signal peptide" evidence="10">
    <location>
        <begin position="1"/>
        <end position="21"/>
    </location>
</feature>
<comment type="caution">
    <text evidence="12">The sequence shown here is derived from an EMBL/GenBank/DDBJ whole genome shotgun (WGS) entry which is preliminary data.</text>
</comment>
<comment type="function">
    <text evidence="8">Part of the Tol-Pal system, which plays a role in outer membrane invagination during cell division and is important for maintaining outer membrane integrity.</text>
</comment>
<dbReference type="GO" id="GO:0009279">
    <property type="term" value="C:cell outer membrane"/>
    <property type="evidence" value="ECO:0007669"/>
    <property type="project" value="UniProtKB-SubCell"/>
</dbReference>
<dbReference type="RefSeq" id="WP_201246876.1">
    <property type="nucleotide sequence ID" value="NZ_NHSF01000074.1"/>
</dbReference>
<sequence>MIDRPLSLLLVAASLVLSACATSRPPLPEAPSAEDLDASRDGAGAWAGAAEERERSPLDDPASPLFRKVIYFDYDATTIQPQYADLLRAHADYLYKTPEAEVRLEGHTDERGTREYNLALGERRSQAVRRFLMAEGAPGERLSSLSYGEERPANPGRTESAWRENRRVELVY</sequence>
<dbReference type="PROSITE" id="PS51257">
    <property type="entry name" value="PROKAR_LIPOPROTEIN"/>
    <property type="match status" value="1"/>
</dbReference>
<dbReference type="Proteomes" id="UP001296967">
    <property type="component" value="Unassembled WGS sequence"/>
</dbReference>
<comment type="subunit">
    <text evidence="8">The Tol-Pal system is composed of five core proteins: the inner membrane proteins TolA, TolQ and TolR, the periplasmic protein TolB and the outer membrane protein Pal. They form a network linking the inner and outer membranes and the peptidoglycan layer.</text>
</comment>